<name>A0A915PXB0_9BILA</name>
<evidence type="ECO:0000313" key="1">
    <source>
        <dbReference type="Proteomes" id="UP000887581"/>
    </source>
</evidence>
<protein>
    <submittedName>
        <fullName evidence="2">Uncharacterized protein</fullName>
    </submittedName>
</protein>
<proteinExistence type="predicted"/>
<keyword evidence="1" id="KW-1185">Reference proteome</keyword>
<evidence type="ECO:0000313" key="2">
    <source>
        <dbReference type="WBParaSite" id="sdigi.contig534.g8867.t1"/>
    </source>
</evidence>
<sequence>MVAVFSLCHTRKSRLRHQLSPHAPNAHYMALRNRSNTTLPHSHLRNQ</sequence>
<reference evidence="2" key="1">
    <citation type="submission" date="2022-11" db="UniProtKB">
        <authorList>
            <consortium name="WormBaseParasite"/>
        </authorList>
    </citation>
    <scope>IDENTIFICATION</scope>
</reference>
<organism evidence="1 2">
    <name type="scientific">Setaria digitata</name>
    <dbReference type="NCBI Taxonomy" id="48799"/>
    <lineage>
        <taxon>Eukaryota</taxon>
        <taxon>Metazoa</taxon>
        <taxon>Ecdysozoa</taxon>
        <taxon>Nematoda</taxon>
        <taxon>Chromadorea</taxon>
        <taxon>Rhabditida</taxon>
        <taxon>Spirurina</taxon>
        <taxon>Spiruromorpha</taxon>
        <taxon>Filarioidea</taxon>
        <taxon>Setariidae</taxon>
        <taxon>Setaria</taxon>
    </lineage>
</organism>
<dbReference type="AlphaFoldDB" id="A0A915PXB0"/>
<dbReference type="WBParaSite" id="sdigi.contig534.g8867.t1">
    <property type="protein sequence ID" value="sdigi.contig534.g8867.t1"/>
    <property type="gene ID" value="sdigi.contig534.g8867"/>
</dbReference>
<dbReference type="Proteomes" id="UP000887581">
    <property type="component" value="Unplaced"/>
</dbReference>
<accession>A0A915PXB0</accession>